<evidence type="ECO:0000313" key="3">
    <source>
        <dbReference type="Proteomes" id="UP000077266"/>
    </source>
</evidence>
<proteinExistence type="predicted"/>
<dbReference type="Gene3D" id="3.80.10.10">
    <property type="entry name" value="Ribonuclease Inhibitor"/>
    <property type="match status" value="1"/>
</dbReference>
<protein>
    <submittedName>
        <fullName evidence="2">Uncharacterized protein</fullName>
    </submittedName>
</protein>
<gene>
    <name evidence="2" type="ORF">EXIGLDRAFT_723804</name>
</gene>
<sequence>MKHHDASAEQVMANLGKLEADLIDKRTNLQRAIDKMEQEHQQQKAVARDLQLQLATLDHDLDNMRRKLSPIRTLPQDVLAHLFLLEFDSLIEKFARAMGSQNRPPKSSLDFARDFAFTVAAVSREWRTVALNTANLWTVISLELEDFVKLDDDDEGEWHTRTNAWKSHVDMCLVRSRTAPLYICLYEQTDDDSPNINDVKFAPYRAIMGKLLETASRWKVFYARIRHCLGGNSYVPLNFQAPTPLLERFMLCEDVYMPEERQAFSDPSMPVRFLPRAPRLRVLHFPNSLLRWGDFSASGRPAYFPDLRCLTIGGGGVVYRADWDRGGFALLKGCPVLETLVCNDMCPPFNHSEEEAFVPPRPDSEVIVMEHVTKVELNNIQYGLLQWWPVRLSFPALKTIALSDYCNTDAVHNVLAGLAASGQVRSLEAKFEGERHEDGPGVARLLGHFDHLDTVELQSFNLGDRDIVPLVAKRDSESRWTLCPKLRRLELNGCSFADERVARSMVDLVEKRALHGPRDPRRDGNGDAGLVLLEEFVLRQIEDRTSVPLWLPGTIGRILRGEDDE</sequence>
<dbReference type="OrthoDB" id="3365698at2759"/>
<dbReference type="AlphaFoldDB" id="A0A165ENW8"/>
<name>A0A165ENW8_EXIGL</name>
<dbReference type="InterPro" id="IPR032675">
    <property type="entry name" value="LRR_dom_sf"/>
</dbReference>
<dbReference type="Proteomes" id="UP000077266">
    <property type="component" value="Unassembled WGS sequence"/>
</dbReference>
<evidence type="ECO:0000256" key="1">
    <source>
        <dbReference type="SAM" id="Coils"/>
    </source>
</evidence>
<feature type="coiled-coil region" evidence="1">
    <location>
        <begin position="19"/>
        <end position="67"/>
    </location>
</feature>
<evidence type="ECO:0000313" key="2">
    <source>
        <dbReference type="EMBL" id="KZV87373.1"/>
    </source>
</evidence>
<reference evidence="2 3" key="1">
    <citation type="journal article" date="2016" name="Mol. Biol. Evol.">
        <title>Comparative Genomics of Early-Diverging Mushroom-Forming Fungi Provides Insights into the Origins of Lignocellulose Decay Capabilities.</title>
        <authorList>
            <person name="Nagy L.G."/>
            <person name="Riley R."/>
            <person name="Tritt A."/>
            <person name="Adam C."/>
            <person name="Daum C."/>
            <person name="Floudas D."/>
            <person name="Sun H."/>
            <person name="Yadav J.S."/>
            <person name="Pangilinan J."/>
            <person name="Larsson K.H."/>
            <person name="Matsuura K."/>
            <person name="Barry K."/>
            <person name="Labutti K."/>
            <person name="Kuo R."/>
            <person name="Ohm R.A."/>
            <person name="Bhattacharya S.S."/>
            <person name="Shirouzu T."/>
            <person name="Yoshinaga Y."/>
            <person name="Martin F.M."/>
            <person name="Grigoriev I.V."/>
            <person name="Hibbett D.S."/>
        </authorList>
    </citation>
    <scope>NUCLEOTIDE SEQUENCE [LARGE SCALE GENOMIC DNA]</scope>
    <source>
        <strain evidence="2 3">HHB12029</strain>
    </source>
</reference>
<keyword evidence="3" id="KW-1185">Reference proteome</keyword>
<dbReference type="InParanoid" id="A0A165ENW8"/>
<accession>A0A165ENW8</accession>
<keyword evidence="1" id="KW-0175">Coiled coil</keyword>
<dbReference type="EMBL" id="KV426128">
    <property type="protein sequence ID" value="KZV87373.1"/>
    <property type="molecule type" value="Genomic_DNA"/>
</dbReference>
<organism evidence="2 3">
    <name type="scientific">Exidia glandulosa HHB12029</name>
    <dbReference type="NCBI Taxonomy" id="1314781"/>
    <lineage>
        <taxon>Eukaryota</taxon>
        <taxon>Fungi</taxon>
        <taxon>Dikarya</taxon>
        <taxon>Basidiomycota</taxon>
        <taxon>Agaricomycotina</taxon>
        <taxon>Agaricomycetes</taxon>
        <taxon>Auriculariales</taxon>
        <taxon>Exidiaceae</taxon>
        <taxon>Exidia</taxon>
    </lineage>
</organism>